<dbReference type="InterPro" id="IPR036047">
    <property type="entry name" value="F-box-like_dom_sf"/>
</dbReference>
<organism evidence="2 3">
    <name type="scientific">Oidiodendron maius (strain Zn)</name>
    <dbReference type="NCBI Taxonomy" id="913774"/>
    <lineage>
        <taxon>Eukaryota</taxon>
        <taxon>Fungi</taxon>
        <taxon>Dikarya</taxon>
        <taxon>Ascomycota</taxon>
        <taxon>Pezizomycotina</taxon>
        <taxon>Leotiomycetes</taxon>
        <taxon>Leotiomycetes incertae sedis</taxon>
        <taxon>Myxotrichaceae</taxon>
        <taxon>Oidiodendron</taxon>
    </lineage>
</organism>
<name>A0A0C3GBT0_OIDMZ</name>
<proteinExistence type="predicted"/>
<dbReference type="InParanoid" id="A0A0C3GBT0"/>
<dbReference type="HOGENOM" id="CLU_012355_0_1_1"/>
<keyword evidence="3" id="KW-1185">Reference proteome</keyword>
<accession>A0A0C3GBT0</accession>
<feature type="domain" description="F-box" evidence="1">
    <location>
        <begin position="121"/>
        <end position="170"/>
    </location>
</feature>
<feature type="non-terminal residue" evidence="2">
    <location>
        <position position="408"/>
    </location>
</feature>
<dbReference type="AlphaFoldDB" id="A0A0C3GBT0"/>
<evidence type="ECO:0000259" key="1">
    <source>
        <dbReference type="PROSITE" id="PS50181"/>
    </source>
</evidence>
<evidence type="ECO:0000313" key="3">
    <source>
        <dbReference type="Proteomes" id="UP000054321"/>
    </source>
</evidence>
<sequence length="408" mass="46901">FPLHAQCYTLLEEFFYPTPVSVARLEELCRSCPEQLGSLNWGHDYGEIVQLQHNNPWDELDIATHQECELEDPLEIPELAKILYAVQLDRPMKTQINGKWMLPKRILPKRILLKRIYETVANYFTKFPREILGYIMTYLPTDDVKALSRTCKELNVHIPSELGPSFWFSRFQSPFEFDFIFEVHKFQGKLDWKSLYFEVAKTRSKSPGLESRKYIWNIIRSPLSDLLSLRMNGDRELQLPKKGKLRWKEVYGDLRQREGRCRPRDFRRGCKRFHSQSTFIPTLRQVIVSAIFIGNASYITGLSFISDKGLEIGLGYRAGGDKLSQNITDQVINTSSIKGFIVALGSKGIQALQLIIDHGELSPWVGHSDGLLKTRRLANFKHIAALKAQFDGFKLVSLAVAENRSSST</sequence>
<dbReference type="Pfam" id="PF00646">
    <property type="entry name" value="F-box"/>
    <property type="match status" value="1"/>
</dbReference>
<dbReference type="InterPro" id="IPR056021">
    <property type="entry name" value="DUF7600"/>
</dbReference>
<gene>
    <name evidence="2" type="ORF">OIDMADRAFT_96154</name>
</gene>
<dbReference type="OrthoDB" id="5273847at2759"/>
<reference evidence="3" key="2">
    <citation type="submission" date="2015-01" db="EMBL/GenBank/DDBJ databases">
        <title>Evolutionary Origins and Diversification of the Mycorrhizal Mutualists.</title>
        <authorList>
            <consortium name="DOE Joint Genome Institute"/>
            <consortium name="Mycorrhizal Genomics Consortium"/>
            <person name="Kohler A."/>
            <person name="Kuo A."/>
            <person name="Nagy L.G."/>
            <person name="Floudas D."/>
            <person name="Copeland A."/>
            <person name="Barry K.W."/>
            <person name="Cichocki N."/>
            <person name="Veneault-Fourrey C."/>
            <person name="LaButti K."/>
            <person name="Lindquist E.A."/>
            <person name="Lipzen A."/>
            <person name="Lundell T."/>
            <person name="Morin E."/>
            <person name="Murat C."/>
            <person name="Riley R."/>
            <person name="Ohm R."/>
            <person name="Sun H."/>
            <person name="Tunlid A."/>
            <person name="Henrissat B."/>
            <person name="Grigoriev I.V."/>
            <person name="Hibbett D.S."/>
            <person name="Martin F."/>
        </authorList>
    </citation>
    <scope>NUCLEOTIDE SEQUENCE [LARGE SCALE GENOMIC DNA]</scope>
    <source>
        <strain evidence="3">Zn</strain>
    </source>
</reference>
<dbReference type="PROSITE" id="PS50181">
    <property type="entry name" value="FBOX"/>
    <property type="match status" value="1"/>
</dbReference>
<evidence type="ECO:0000313" key="2">
    <source>
        <dbReference type="EMBL" id="KIM93620.1"/>
    </source>
</evidence>
<feature type="non-terminal residue" evidence="2">
    <location>
        <position position="1"/>
    </location>
</feature>
<dbReference type="EMBL" id="KN832894">
    <property type="protein sequence ID" value="KIM93620.1"/>
    <property type="molecule type" value="Genomic_DNA"/>
</dbReference>
<dbReference type="InterPro" id="IPR001810">
    <property type="entry name" value="F-box_dom"/>
</dbReference>
<dbReference type="Pfam" id="PF24539">
    <property type="entry name" value="DUF7600"/>
    <property type="match status" value="1"/>
</dbReference>
<dbReference type="Proteomes" id="UP000054321">
    <property type="component" value="Unassembled WGS sequence"/>
</dbReference>
<protein>
    <recommendedName>
        <fullName evidence="1">F-box domain-containing protein</fullName>
    </recommendedName>
</protein>
<dbReference type="SUPFAM" id="SSF81383">
    <property type="entry name" value="F-box domain"/>
    <property type="match status" value="1"/>
</dbReference>
<reference evidence="2 3" key="1">
    <citation type="submission" date="2014-04" db="EMBL/GenBank/DDBJ databases">
        <authorList>
            <consortium name="DOE Joint Genome Institute"/>
            <person name="Kuo A."/>
            <person name="Martino E."/>
            <person name="Perotto S."/>
            <person name="Kohler A."/>
            <person name="Nagy L.G."/>
            <person name="Floudas D."/>
            <person name="Copeland A."/>
            <person name="Barry K.W."/>
            <person name="Cichocki N."/>
            <person name="Veneault-Fourrey C."/>
            <person name="LaButti K."/>
            <person name="Lindquist E.A."/>
            <person name="Lipzen A."/>
            <person name="Lundell T."/>
            <person name="Morin E."/>
            <person name="Murat C."/>
            <person name="Sun H."/>
            <person name="Tunlid A."/>
            <person name="Henrissat B."/>
            <person name="Grigoriev I.V."/>
            <person name="Hibbett D.S."/>
            <person name="Martin F."/>
            <person name="Nordberg H.P."/>
            <person name="Cantor M.N."/>
            <person name="Hua S.X."/>
        </authorList>
    </citation>
    <scope>NUCLEOTIDE SEQUENCE [LARGE SCALE GENOMIC DNA]</scope>
    <source>
        <strain evidence="2 3">Zn</strain>
    </source>
</reference>